<evidence type="ECO:0000256" key="2">
    <source>
        <dbReference type="SAM" id="MobiDB-lite"/>
    </source>
</evidence>
<gene>
    <name evidence="3" type="ORF">MNOR_LOCUS30381</name>
</gene>
<protein>
    <submittedName>
        <fullName evidence="3">Uncharacterized protein</fullName>
    </submittedName>
</protein>
<dbReference type="EMBL" id="CAXKWB010036959">
    <property type="protein sequence ID" value="CAL4149299.1"/>
    <property type="molecule type" value="Genomic_DNA"/>
</dbReference>
<feature type="region of interest" description="Disordered" evidence="2">
    <location>
        <begin position="1639"/>
        <end position="1704"/>
    </location>
</feature>
<accession>A0AAV2RWS9</accession>
<dbReference type="Proteomes" id="UP001497623">
    <property type="component" value="Unassembled WGS sequence"/>
</dbReference>
<keyword evidence="4" id="KW-1185">Reference proteome</keyword>
<comment type="caution">
    <text evidence="3">The sequence shown here is derived from an EMBL/GenBank/DDBJ whole genome shotgun (WGS) entry which is preliminary data.</text>
</comment>
<keyword evidence="1" id="KW-0175">Coiled coil</keyword>
<feature type="compositionally biased region" description="Low complexity" evidence="2">
    <location>
        <begin position="1642"/>
        <end position="1651"/>
    </location>
</feature>
<evidence type="ECO:0000313" key="4">
    <source>
        <dbReference type="Proteomes" id="UP001497623"/>
    </source>
</evidence>
<feature type="compositionally biased region" description="Basic and acidic residues" evidence="2">
    <location>
        <begin position="1668"/>
        <end position="1703"/>
    </location>
</feature>
<organism evidence="3 4">
    <name type="scientific">Meganyctiphanes norvegica</name>
    <name type="common">Northern krill</name>
    <name type="synonym">Thysanopoda norvegica</name>
    <dbReference type="NCBI Taxonomy" id="48144"/>
    <lineage>
        <taxon>Eukaryota</taxon>
        <taxon>Metazoa</taxon>
        <taxon>Ecdysozoa</taxon>
        <taxon>Arthropoda</taxon>
        <taxon>Crustacea</taxon>
        <taxon>Multicrustacea</taxon>
        <taxon>Malacostraca</taxon>
        <taxon>Eumalacostraca</taxon>
        <taxon>Eucarida</taxon>
        <taxon>Euphausiacea</taxon>
        <taxon>Euphausiidae</taxon>
        <taxon>Meganyctiphanes</taxon>
    </lineage>
</organism>
<feature type="non-terminal residue" evidence="3">
    <location>
        <position position="1768"/>
    </location>
</feature>
<feature type="compositionally biased region" description="Basic and acidic residues" evidence="2">
    <location>
        <begin position="842"/>
        <end position="858"/>
    </location>
</feature>
<evidence type="ECO:0000313" key="3">
    <source>
        <dbReference type="EMBL" id="CAL4149299.1"/>
    </source>
</evidence>
<feature type="compositionally biased region" description="Polar residues" evidence="2">
    <location>
        <begin position="1652"/>
        <end position="1665"/>
    </location>
</feature>
<sequence length="1768" mass="201312">MAHPLININQKNYNFETYEISKKTNSDSHLTDECMTKGAKQVPSSGYSLDESKCLSNQDDSLIQLSSLYKDKSGSYYSKISPSFNDKFYDTRYVTSYTSAQIPSTSNSCAEDYRETDSKTVYNIEGYWSNSKSIGNQYSEYTTADHNNYFGSSSVDSNYSTRDQVTYYNSVNIEKNVESKQEYNAEDCFSEYVSESAVFTTNTITTINLDAEHLGNTLAKPIPTVSTSTRSTVQTTYCSALLYDLQEENFPWTKTNEDTFSHIPKVQNPKSILIDESSSLSSSIVGGVGVVTKRKGPLLPTPLPIPKWMLSIPPQLVVPPGPLPLWSGSPNPPVPIPSQTPINIPPPPLQCNPRNQTNTPLSRPTTRPFNRNPYKWVRPNYFRRGTGSHSSELKCYGHYTNDDSESKHFVSMSDNTVLPPGETSIPNLETSLSFFNPQNFSNQEKMESSDLLEYSSTTESTTELDFPQEAIRTYFGTDFSNTSIGQLECKTTLEDQPMNPISFPSSTVPLNFVNNDEKLRNSDFEFHERKGNVDQKLLERSDDNNAELYTSCTQRIVSSNLMENEETYLSGSKFNSDKDHIIDFFNQGSKGNNSNYSCKNLVNITQPDSSINSENEFDIYSTLSSDRMLKLKISNSDDQKQNHEKVEILSNTSKIGINISECNKPTKNEFKLKRDYKESSAKKLANILYSKEGTLSREEGKNHKDCITTTKLASSYSNVTQDSVINKVVDTKKFSELTNFRKDECTKDEDTCNSPVLNSNEYKNLNKGIQQKDKSKFDAVSSGTDSISYVGSNVNVSAGEMHSLKKKTQTEINSLKLSSLGSYSINSFSEIQQSEVGITKKADIKHSKGKKSEVKDDTETINTKKNNKLEGKISKNNKNSHDTENKVEVIDFEKILADIYADDISKPQKNNSNSCVSLGKSKTWINIFKKPFTVSHNMEMQFTLRYFRTLFVSSGAVNSDKTLKTIPNITVGLVMAALIEEYSEKEILKWLKESPSQKAFETQMFIYRQLSYYLMNGLNDYQETLYWKHLLNYIEYQPPSEQYGIWENVFGSDIPNIAGLTLKGNLQVYKTHSEDMCKESKKCPVPNHYYHPYPRSTTNTKVPRTANRRKRRKLPFFYSEDHFFTQQTVKDDSHNLNSKIINTVEPVVKSEHETTFSNEYFRNLLKSSGIEKTTKSLRILTKESKLTVGMVMAAMKDPDYETIEIIKWITNYIHKTLESPKCLVKEYLASLYLLLKKQLLVYKSLSCYLMNQVPPEDIKYWERILSLPYHIKLKENMAFWEQIFGNLPNDLGIGISSNCLISVNAQMSAAVKELQVKNEKVEKDSLDIQLEKEMDRIHSTKIEPVLLNGLENSEEAENLSHVSKPEINIESKKNIGSKLKEVGNDCDKAVDYTSSKSISFVPRVITTNVLLASSTPSHKKRCSSKFPKLIVKENLNECKLLHGSDIHEYSSTKIQIVQQTSSTGKGIAKYVCPASLPVSIPLSTTNLLDHKTKEKEYGDEKVEEKCVNVDIGTVTAKKHDKKRVYDKGYFKAFSVKNNNKVNKMTNFVDKISKIKQIHGETNHIKNQEQISSKLLHGSLLRIEDKNNNTNKEVEKIDISSDINIENETKNKEIYIKKKEHEKRQEDISKDKINKEIKKVYESKSSSKNSKSMLVSDNPKLSQENSDLIDPKKKSYKKNEKYKSKSKNEQEETKKRKRHTDEHNNVISEDENIKALSIETDTECIKEVEENKEMHTMFNTLEILNLDLKGDHLFDRIIDIYRGVRIIDS</sequence>
<feature type="compositionally biased region" description="Basic and acidic residues" evidence="2">
    <location>
        <begin position="867"/>
        <end position="880"/>
    </location>
</feature>
<reference evidence="3 4" key="1">
    <citation type="submission" date="2024-05" db="EMBL/GenBank/DDBJ databases">
        <authorList>
            <person name="Wallberg A."/>
        </authorList>
    </citation>
    <scope>NUCLEOTIDE SEQUENCE [LARGE SCALE GENOMIC DNA]</scope>
</reference>
<name>A0AAV2RWS9_MEGNR</name>
<evidence type="ECO:0000256" key="1">
    <source>
        <dbReference type="SAM" id="Coils"/>
    </source>
</evidence>
<proteinExistence type="predicted"/>
<feature type="coiled-coil region" evidence="1">
    <location>
        <begin position="1304"/>
        <end position="1336"/>
    </location>
</feature>
<feature type="region of interest" description="Disordered" evidence="2">
    <location>
        <begin position="842"/>
        <end position="880"/>
    </location>
</feature>